<sequence length="504" mass="57825">MTHDFVSYVERTLKECQFLLDMYMIDYFVEDLWKQLLPSWQSFYGSKLKDIGSNRKSVVNLVKHILRRPRDSSAILFDSPEPLSVLALKAVIFNIELQQWKIPNTPQEILPQMGFYELEPSNSFTNLRESLPPALRIKIKNKKEHEISRIADITKLLINKLGPIDEIVDVGAGIGHLSRILSLLLDKKVSTIEGDPLLVETANILDEKVAKNLKYLSKMKKIDKSGDWDTPDRKAIYVKEEKQMGNSEGKRLLLTGLHTCGDFSATILKYFCANDDAKILLHFGCCYHKLNNAGDKIYKDVYEGKETGVATKGYPLSQAFSNLNLTYAAREVACFGHEQFIAKLNDSIGKKLFFVNCYRAILEWILLDCPKPSETHLLDGKLRHQGLRGFRGAEEMDFLQYAEEALRDKPTMKEKFYQILEKRPYLNEEVERLVAAESEKNLLIYTFRLLVAPIIEAIILRDREFYLKEQGLPNTFLFPLFDAVLSPRNVALISWKSKNSKEAV</sequence>
<reference evidence="2" key="1">
    <citation type="submission" date="2022-11" db="UniProtKB">
        <authorList>
            <consortium name="WormBaseParasite"/>
        </authorList>
    </citation>
    <scope>IDENTIFICATION</scope>
</reference>
<accession>A0AC35EZ83</accession>
<proteinExistence type="predicted"/>
<name>A0AC35EZ83_9BILA</name>
<evidence type="ECO:0000313" key="2">
    <source>
        <dbReference type="WBParaSite" id="PS1159_v2.g12176.t1"/>
    </source>
</evidence>
<protein>
    <submittedName>
        <fullName evidence="2">Methyltransferase domain-containing protein</fullName>
    </submittedName>
</protein>
<organism evidence="1 2">
    <name type="scientific">Panagrolaimus sp. PS1159</name>
    <dbReference type="NCBI Taxonomy" id="55785"/>
    <lineage>
        <taxon>Eukaryota</taxon>
        <taxon>Metazoa</taxon>
        <taxon>Ecdysozoa</taxon>
        <taxon>Nematoda</taxon>
        <taxon>Chromadorea</taxon>
        <taxon>Rhabditida</taxon>
        <taxon>Tylenchina</taxon>
        <taxon>Panagrolaimomorpha</taxon>
        <taxon>Panagrolaimoidea</taxon>
        <taxon>Panagrolaimidae</taxon>
        <taxon>Panagrolaimus</taxon>
    </lineage>
</organism>
<evidence type="ECO:0000313" key="1">
    <source>
        <dbReference type="Proteomes" id="UP000887580"/>
    </source>
</evidence>
<dbReference type="Proteomes" id="UP000887580">
    <property type="component" value="Unplaced"/>
</dbReference>
<dbReference type="WBParaSite" id="PS1159_v2.g12176.t1">
    <property type="protein sequence ID" value="PS1159_v2.g12176.t1"/>
    <property type="gene ID" value="PS1159_v2.g12176"/>
</dbReference>